<evidence type="ECO:0008006" key="4">
    <source>
        <dbReference type="Google" id="ProtNLM"/>
    </source>
</evidence>
<dbReference type="Proteomes" id="UP000799423">
    <property type="component" value="Unassembled WGS sequence"/>
</dbReference>
<evidence type="ECO:0000313" key="3">
    <source>
        <dbReference type="Proteomes" id="UP000799423"/>
    </source>
</evidence>
<sequence length="810" mass="87971">MSDRDRTSQDFGFQPSDRAGEPLRQSHRTYGVYNTGGNINVPGTSTVTSEAAGQIPSIGYGDLNAQQHVAPDYASFGYNPSAALNWDWNGAIDFNDFATQYEPQGELVQEFQHQTIPPNDFTIPLPVPAEATDYQTFQLAHGAAPTSTGVHAQNISPPPPRRSSQPKPSVQAGIKRKVDSDLDLPVPQNASQTTENPNKRQNTSRHSSDASIASSVVAASPDTRPPSTNQGAATATTEPPSQTTLQEGDHDEQRKVSSKGTGPQGRVIDVSKPRKVFGADGADLLPAGKVFPIQIGSELFRLSGASLSSDAPSYFSHFFGHQLHNNGGRAGDVKTLYIDRDPETFRDIALHLQGYHIAPKNGEQYVKLYADAQFYSLPKLTKQLFKSDIFINIGGTPFQIPRDIFSAPGDSPNYFSLGFAQFFSTPSSVFPGLDRSALLRPPSISAPSAPNRSGDVFRELLQLLQGYDIEIRNEEHRSRLLRDARYYHLKGLEQRLIPHEISYNLKREQSEILLRLEDIRQSGVSFRPDKSVGASKFKSATGGLSLGVSSTTGLTSTVQNPVPVTVSSSSSITRAGLVTYARPYTDDAAKDHTLIVETSTAESATLYFYSAAYNAMQSSEVEVQATFHNSALARITSLFSVIASKLGLPATQPLGLMFQQSGGGIATKPANPANSGISESRVRVRLDSECAITLDGAAVEVAMNAESGNMGIRRRGSVQRSQATPIDIPQIEHEWLWGGGTFLHRHSSLRIGAKAEVEWTVKRAQWRVRVEPMESDTDGRKMQAILCAVRIEAASVERTRNQARGFLGGG</sequence>
<gene>
    <name evidence="2" type="ORF">T440DRAFT_251912</name>
</gene>
<feature type="compositionally biased region" description="Polar residues" evidence="1">
    <location>
        <begin position="188"/>
        <end position="205"/>
    </location>
</feature>
<feature type="compositionally biased region" description="Low complexity" evidence="1">
    <location>
        <begin position="209"/>
        <end position="220"/>
    </location>
</feature>
<feature type="compositionally biased region" description="Polar residues" evidence="1">
    <location>
        <begin position="145"/>
        <end position="155"/>
    </location>
</feature>
<dbReference type="EMBL" id="MU006340">
    <property type="protein sequence ID" value="KAF2845922.1"/>
    <property type="molecule type" value="Genomic_DNA"/>
</dbReference>
<dbReference type="Gene3D" id="3.30.710.10">
    <property type="entry name" value="Potassium Channel Kv1.1, Chain A"/>
    <property type="match status" value="2"/>
</dbReference>
<dbReference type="SUPFAM" id="SSF54695">
    <property type="entry name" value="POZ domain"/>
    <property type="match status" value="2"/>
</dbReference>
<evidence type="ECO:0000313" key="2">
    <source>
        <dbReference type="EMBL" id="KAF2845922.1"/>
    </source>
</evidence>
<feature type="compositionally biased region" description="Polar residues" evidence="1">
    <location>
        <begin position="225"/>
        <end position="246"/>
    </location>
</feature>
<reference evidence="2" key="1">
    <citation type="submission" date="2020-01" db="EMBL/GenBank/DDBJ databases">
        <authorList>
            <consortium name="DOE Joint Genome Institute"/>
            <person name="Haridas S."/>
            <person name="Albert R."/>
            <person name="Binder M."/>
            <person name="Bloem J."/>
            <person name="Labutti K."/>
            <person name="Salamov A."/>
            <person name="Andreopoulos B."/>
            <person name="Baker S.E."/>
            <person name="Barry K."/>
            <person name="Bills G."/>
            <person name="Bluhm B.H."/>
            <person name="Cannon C."/>
            <person name="Castanera R."/>
            <person name="Culley D.E."/>
            <person name="Daum C."/>
            <person name="Ezra D."/>
            <person name="Gonzalez J.B."/>
            <person name="Henrissat B."/>
            <person name="Kuo A."/>
            <person name="Liang C."/>
            <person name="Lipzen A."/>
            <person name="Lutzoni F."/>
            <person name="Magnuson J."/>
            <person name="Mondo S."/>
            <person name="Nolan M."/>
            <person name="Ohm R."/>
            <person name="Pangilinan J."/>
            <person name="Park H.-J."/>
            <person name="Ramirez L."/>
            <person name="Alfaro M."/>
            <person name="Sun H."/>
            <person name="Tritt A."/>
            <person name="Yoshinaga Y."/>
            <person name="Zwiers L.-H."/>
            <person name="Turgeon B.G."/>
            <person name="Goodwin S.B."/>
            <person name="Spatafora J.W."/>
            <person name="Crous P.W."/>
            <person name="Grigoriev I.V."/>
        </authorList>
    </citation>
    <scope>NUCLEOTIDE SEQUENCE</scope>
    <source>
        <strain evidence="2">IPT5</strain>
    </source>
</reference>
<evidence type="ECO:0000256" key="1">
    <source>
        <dbReference type="SAM" id="MobiDB-lite"/>
    </source>
</evidence>
<feature type="region of interest" description="Disordered" evidence="1">
    <location>
        <begin position="143"/>
        <end position="271"/>
    </location>
</feature>
<proteinExistence type="predicted"/>
<dbReference type="PANTHER" id="PTHR31758:SF2">
    <property type="entry name" value="BTB_POZ DOMAIN-CONTAINING PROTEIN YLR108C"/>
    <property type="match status" value="1"/>
</dbReference>
<dbReference type="PANTHER" id="PTHR31758">
    <property type="entry name" value="BTB/POZ DOMAIN-CONTAINING PROTEIN YLR108C"/>
    <property type="match status" value="1"/>
</dbReference>
<protein>
    <recommendedName>
        <fullName evidence="4">BTB/POZ domain-containing protein</fullName>
    </recommendedName>
</protein>
<dbReference type="InterPro" id="IPR011333">
    <property type="entry name" value="SKP1/BTB/POZ_sf"/>
</dbReference>
<dbReference type="AlphaFoldDB" id="A0A6A7AS33"/>
<feature type="region of interest" description="Disordered" evidence="1">
    <location>
        <begin position="1"/>
        <end position="26"/>
    </location>
</feature>
<accession>A0A6A7AS33</accession>
<name>A0A6A7AS33_9PLEO</name>
<organism evidence="2 3">
    <name type="scientific">Plenodomus tracheiphilus IPT5</name>
    <dbReference type="NCBI Taxonomy" id="1408161"/>
    <lineage>
        <taxon>Eukaryota</taxon>
        <taxon>Fungi</taxon>
        <taxon>Dikarya</taxon>
        <taxon>Ascomycota</taxon>
        <taxon>Pezizomycotina</taxon>
        <taxon>Dothideomycetes</taxon>
        <taxon>Pleosporomycetidae</taxon>
        <taxon>Pleosporales</taxon>
        <taxon>Pleosporineae</taxon>
        <taxon>Leptosphaeriaceae</taxon>
        <taxon>Plenodomus</taxon>
    </lineage>
</organism>
<keyword evidence="3" id="KW-1185">Reference proteome</keyword>
<dbReference type="OrthoDB" id="2414723at2759"/>